<organism evidence="3 4">
    <name type="scientific">Funiculus sociatus GB2-A5</name>
    <dbReference type="NCBI Taxonomy" id="2933946"/>
    <lineage>
        <taxon>Bacteria</taxon>
        <taxon>Bacillati</taxon>
        <taxon>Cyanobacteriota</taxon>
        <taxon>Cyanophyceae</taxon>
        <taxon>Coleofasciculales</taxon>
        <taxon>Coleofasciculaceae</taxon>
        <taxon>Funiculus</taxon>
    </lineage>
</organism>
<reference evidence="3 4" key="1">
    <citation type="submission" date="2022-04" db="EMBL/GenBank/DDBJ databases">
        <title>Positive selection, recombination, and allopatry shape intraspecific diversity of widespread and dominant cyanobacteria.</title>
        <authorList>
            <person name="Wei J."/>
            <person name="Shu W."/>
            <person name="Hu C."/>
        </authorList>
    </citation>
    <scope>NUCLEOTIDE SEQUENCE [LARGE SCALE GENOMIC DNA]</scope>
    <source>
        <strain evidence="3 4">GB2-A5</strain>
    </source>
</reference>
<dbReference type="InterPro" id="IPR014729">
    <property type="entry name" value="Rossmann-like_a/b/a_fold"/>
</dbReference>
<evidence type="ECO:0000256" key="1">
    <source>
        <dbReference type="SAM" id="Phobius"/>
    </source>
</evidence>
<dbReference type="PANTHER" id="PTHR30336:SF4">
    <property type="entry name" value="ENVELOPE BIOGENESIS FACTOR ELYC"/>
    <property type="match status" value="1"/>
</dbReference>
<keyword evidence="1" id="KW-0472">Membrane</keyword>
<keyword evidence="1" id="KW-1133">Transmembrane helix</keyword>
<feature type="transmembrane region" description="Helical" evidence="1">
    <location>
        <begin position="68"/>
        <end position="84"/>
    </location>
</feature>
<keyword evidence="4" id="KW-1185">Reference proteome</keyword>
<gene>
    <name evidence="3" type="ORF">NDI37_00010</name>
</gene>
<dbReference type="EMBL" id="JAMPKK010000001">
    <property type="protein sequence ID" value="MEP0862863.1"/>
    <property type="molecule type" value="Genomic_DNA"/>
</dbReference>
<dbReference type="InterPro" id="IPR003848">
    <property type="entry name" value="DUF218"/>
</dbReference>
<dbReference type="CDD" id="cd06259">
    <property type="entry name" value="YdcF-like"/>
    <property type="match status" value="1"/>
</dbReference>
<evidence type="ECO:0000313" key="3">
    <source>
        <dbReference type="EMBL" id="MEP0862863.1"/>
    </source>
</evidence>
<comment type="caution">
    <text evidence="3">The sequence shown here is derived from an EMBL/GenBank/DDBJ whole genome shotgun (WGS) entry which is preliminary data.</text>
</comment>
<feature type="transmembrane region" description="Helical" evidence="1">
    <location>
        <begin position="30"/>
        <end position="48"/>
    </location>
</feature>
<dbReference type="RefSeq" id="WP_190424130.1">
    <property type="nucleotide sequence ID" value="NZ_JAMPKK010000001.1"/>
</dbReference>
<feature type="transmembrane region" description="Helical" evidence="1">
    <location>
        <begin position="6"/>
        <end position="23"/>
    </location>
</feature>
<evidence type="ECO:0000259" key="2">
    <source>
        <dbReference type="Pfam" id="PF02698"/>
    </source>
</evidence>
<protein>
    <submittedName>
        <fullName evidence="3">YdcF family protein</fullName>
    </submittedName>
</protein>
<sequence>MFLLLTRVLLWLLVSIIVYNLLTRWIPKQYLAWFGGVIIFLVILLSFYNPNYRVVSAAWNILSFPLKPVGAAIFLLLLGLGGINKNAVSNMAVRQFRAAFLILLISSLPIFAYWLAQQAEQEAILSEQRRAAICQVNCPVDVTPAGAETAGAIVVLGRGTTQANLPYRTQIQLTDTGDRILYAAQLYQEQRNRGNDPLIVVSAGPRPDLEGDTNTINEGNDIATVLRRLDVPSDRIIVEPRGVDLRTSAERVEEILRQRGIRSRRVILVSSALNIRRANLTFSNLGITIIPRPTDFYTFQGGATPVRRLQVSDFLPSVEALTITTRIVEEFLSSIYYFLRGWLTPLLL</sequence>
<name>A0ABV0JHD7_9CYAN</name>
<feature type="transmembrane region" description="Helical" evidence="1">
    <location>
        <begin position="96"/>
        <end position="116"/>
    </location>
</feature>
<dbReference type="Gene3D" id="3.40.50.620">
    <property type="entry name" value="HUPs"/>
    <property type="match status" value="1"/>
</dbReference>
<accession>A0ABV0JHD7</accession>
<proteinExistence type="predicted"/>
<dbReference type="PANTHER" id="PTHR30336">
    <property type="entry name" value="INNER MEMBRANE PROTEIN, PROBABLE PERMEASE"/>
    <property type="match status" value="1"/>
</dbReference>
<dbReference type="InterPro" id="IPR051599">
    <property type="entry name" value="Cell_Envelope_Assoc"/>
</dbReference>
<keyword evidence="1" id="KW-0812">Transmembrane</keyword>
<evidence type="ECO:0000313" key="4">
    <source>
        <dbReference type="Proteomes" id="UP001442494"/>
    </source>
</evidence>
<dbReference type="Proteomes" id="UP001442494">
    <property type="component" value="Unassembled WGS sequence"/>
</dbReference>
<feature type="domain" description="DUF218" evidence="2">
    <location>
        <begin position="152"/>
        <end position="332"/>
    </location>
</feature>
<dbReference type="Pfam" id="PF02698">
    <property type="entry name" value="DUF218"/>
    <property type="match status" value="1"/>
</dbReference>